<dbReference type="InterPro" id="IPR003599">
    <property type="entry name" value="Ig_sub"/>
</dbReference>
<feature type="compositionally biased region" description="Low complexity" evidence="7">
    <location>
        <begin position="701"/>
        <end position="720"/>
    </location>
</feature>
<feature type="region of interest" description="Disordered" evidence="7">
    <location>
        <begin position="701"/>
        <end position="733"/>
    </location>
</feature>
<evidence type="ECO:0000259" key="9">
    <source>
        <dbReference type="PROSITE" id="PS50835"/>
    </source>
</evidence>
<keyword evidence="3" id="KW-0677">Repeat</keyword>
<evidence type="ECO:0000256" key="8">
    <source>
        <dbReference type="SAM" id="Phobius"/>
    </source>
</evidence>
<feature type="domain" description="Ig-like" evidence="9">
    <location>
        <begin position="228"/>
        <end position="296"/>
    </location>
</feature>
<keyword evidence="6" id="KW-0325">Glycoprotein</keyword>
<feature type="transmembrane region" description="Helical" evidence="8">
    <location>
        <begin position="737"/>
        <end position="759"/>
    </location>
</feature>
<dbReference type="InterPro" id="IPR013783">
    <property type="entry name" value="Ig-like_fold"/>
</dbReference>
<gene>
    <name evidence="10" type="ORF">BRAFLDRAFT_121473</name>
</gene>
<feature type="region of interest" description="Disordered" evidence="7">
    <location>
        <begin position="336"/>
        <end position="373"/>
    </location>
</feature>
<dbReference type="SUPFAM" id="SSF48726">
    <property type="entry name" value="Immunoglobulin"/>
    <property type="match status" value="5"/>
</dbReference>
<comment type="subcellular location">
    <subcellularLocation>
        <location evidence="1">Membrane</location>
    </subcellularLocation>
</comment>
<feature type="region of interest" description="Disordered" evidence="7">
    <location>
        <begin position="386"/>
        <end position="458"/>
    </location>
</feature>
<proteinExistence type="predicted"/>
<dbReference type="AlphaFoldDB" id="C3ZJL6"/>
<dbReference type="CDD" id="cd00096">
    <property type="entry name" value="Ig"/>
    <property type="match status" value="1"/>
</dbReference>
<keyword evidence="8" id="KW-1133">Transmembrane helix</keyword>
<feature type="compositionally biased region" description="Basic and acidic residues" evidence="7">
    <location>
        <begin position="828"/>
        <end position="840"/>
    </location>
</feature>
<dbReference type="PANTHER" id="PTHR23277:SF108">
    <property type="entry name" value="FASCICLIN-3"/>
    <property type="match status" value="1"/>
</dbReference>
<protein>
    <recommendedName>
        <fullName evidence="9">Ig-like domain-containing protein</fullName>
    </recommendedName>
</protein>
<feature type="compositionally biased region" description="Low complexity" evidence="7">
    <location>
        <begin position="798"/>
        <end position="807"/>
    </location>
</feature>
<dbReference type="SMART" id="SM00408">
    <property type="entry name" value="IGc2"/>
    <property type="match status" value="3"/>
</dbReference>
<dbReference type="SMART" id="SM00409">
    <property type="entry name" value="IG"/>
    <property type="match status" value="4"/>
</dbReference>
<sequence>MGRAATLPCTGITNVFREWQRFDADGTAVQLITLYTGGSTPDLQEKAGLNTFNLRGRFTATADDDFTATITNTRAIDDGRYQCDGSSSGGSVTHELLTYSSTVEGANITVQMGRSATLQCTGITNVFREWQRLDTGDTWVQLITLYTGGSTPDLQEKVGLDTFNLRGRFTATADDDFTATITNTRASDDGRYQCDGSSSGGSIVHTLLTYNMVSASIEPAGPAIGYIGRNFQFRCEALNSKPTASFNWTKQGDSNFAATGATLQFSNLNVNDSGTYQCTAYHAYDSDTATVQLMVTEGGLSTGAQAGIGIGVALGCIALAGVLAYFFVVKRKRAGRDKDDGVESGGEDFALQTQPGGHPGAPENLSRPPPNEPEVMYAELDLKNAPAGSRRPYVATPDDSPTEYAQIRPDKPPRSSVPHTLGPDNKTEYASISRQKPGRSAQPVTCLSFDPPSKKTVQSHTSGGATMYVLRSSLLPACLLLAFLHLTGAQRPVVTVTNSGNIEVFRTETANLTCNYESTVPLIIQSVSWYKLSEDGREGETLLLHVTNNGITETADRLAELGLTGRVSYPPDLTYMAIQESAQPDTGTFRCKVTPILPEGDAVSVDTNLTVVVLPQVRIAQLPLTAYVQEDVTLTCQSSSFPPSTYNWTRVDGAALPGGAMFSEGYELVIPKAVMSDAGEYRCVADNGYGTDTDTYLLTLHDRTTSQPTTQTTKPETTKPGGVEDTPKPQTTDSTGLVVGLVLALLAAIVVAGGVIYYCRNKGSGSSKHADMEAGTGRPESWEAPKPRNDSPKKRAGVFDTTDVVGPGDDDLDYSKQDIKPPGPDGKNGVHDKRNLDGYV</sequence>
<organism>
    <name type="scientific">Branchiostoma floridae</name>
    <name type="common">Florida lancelet</name>
    <name type="synonym">Amphioxus</name>
    <dbReference type="NCBI Taxonomy" id="7739"/>
    <lineage>
        <taxon>Eukaryota</taxon>
        <taxon>Metazoa</taxon>
        <taxon>Chordata</taxon>
        <taxon>Cephalochordata</taxon>
        <taxon>Leptocardii</taxon>
        <taxon>Amphioxiformes</taxon>
        <taxon>Branchiostomatidae</taxon>
        <taxon>Branchiostoma</taxon>
    </lineage>
</organism>
<dbReference type="SMART" id="SM00406">
    <property type="entry name" value="IGv"/>
    <property type="match status" value="3"/>
</dbReference>
<dbReference type="InParanoid" id="C3ZJL6"/>
<evidence type="ECO:0000256" key="3">
    <source>
        <dbReference type="ARBA" id="ARBA00022737"/>
    </source>
</evidence>
<feature type="domain" description="Ig-like" evidence="9">
    <location>
        <begin position="492"/>
        <end position="610"/>
    </location>
</feature>
<evidence type="ECO:0000256" key="2">
    <source>
        <dbReference type="ARBA" id="ARBA00022729"/>
    </source>
</evidence>
<keyword evidence="8" id="KW-0812">Transmembrane</keyword>
<keyword evidence="4 8" id="KW-0472">Membrane</keyword>
<dbReference type="InterPro" id="IPR003598">
    <property type="entry name" value="Ig_sub2"/>
</dbReference>
<feature type="compositionally biased region" description="Basic and acidic residues" evidence="7">
    <location>
        <begin position="780"/>
        <end position="793"/>
    </location>
</feature>
<dbReference type="Pfam" id="PF07686">
    <property type="entry name" value="V-set"/>
    <property type="match status" value="1"/>
</dbReference>
<dbReference type="EMBL" id="GG666632">
    <property type="protein sequence ID" value="EEN47358.1"/>
    <property type="molecule type" value="Genomic_DNA"/>
</dbReference>
<keyword evidence="5" id="KW-1015">Disulfide bond</keyword>
<accession>C3ZJL6</accession>
<feature type="transmembrane region" description="Helical" evidence="8">
    <location>
        <begin position="306"/>
        <end position="328"/>
    </location>
</feature>
<dbReference type="InterPro" id="IPR051427">
    <property type="entry name" value="Nectin/Nectin-like"/>
</dbReference>
<dbReference type="InterPro" id="IPR013106">
    <property type="entry name" value="Ig_V-set"/>
</dbReference>
<evidence type="ECO:0000313" key="10">
    <source>
        <dbReference type="EMBL" id="EEN47358.1"/>
    </source>
</evidence>
<evidence type="ECO:0000256" key="6">
    <source>
        <dbReference type="ARBA" id="ARBA00023180"/>
    </source>
</evidence>
<dbReference type="PROSITE" id="PS50835">
    <property type="entry name" value="IG_LIKE"/>
    <property type="match status" value="3"/>
</dbReference>
<dbReference type="Pfam" id="PF13927">
    <property type="entry name" value="Ig_3"/>
    <property type="match status" value="2"/>
</dbReference>
<evidence type="ECO:0000256" key="4">
    <source>
        <dbReference type="ARBA" id="ARBA00023136"/>
    </source>
</evidence>
<dbReference type="eggNOG" id="ENOG502QSG0">
    <property type="taxonomic scope" value="Eukaryota"/>
</dbReference>
<dbReference type="InterPro" id="IPR036179">
    <property type="entry name" value="Ig-like_dom_sf"/>
</dbReference>
<dbReference type="GO" id="GO:0016020">
    <property type="term" value="C:membrane"/>
    <property type="evidence" value="ECO:0007669"/>
    <property type="project" value="UniProtKB-SubCell"/>
</dbReference>
<evidence type="ECO:0000256" key="7">
    <source>
        <dbReference type="SAM" id="MobiDB-lite"/>
    </source>
</evidence>
<dbReference type="Gene3D" id="2.60.40.10">
    <property type="entry name" value="Immunoglobulins"/>
    <property type="match status" value="5"/>
</dbReference>
<feature type="region of interest" description="Disordered" evidence="7">
    <location>
        <begin position="765"/>
        <end position="840"/>
    </location>
</feature>
<name>C3ZJL6_BRAFL</name>
<reference evidence="10" key="1">
    <citation type="journal article" date="2008" name="Nature">
        <title>The amphioxus genome and the evolution of the chordate karyotype.</title>
        <authorList>
            <consortium name="US DOE Joint Genome Institute (JGI-PGF)"/>
            <person name="Putnam N.H."/>
            <person name="Butts T."/>
            <person name="Ferrier D.E.K."/>
            <person name="Furlong R.F."/>
            <person name="Hellsten U."/>
            <person name="Kawashima T."/>
            <person name="Robinson-Rechavi M."/>
            <person name="Shoguchi E."/>
            <person name="Terry A."/>
            <person name="Yu J.-K."/>
            <person name="Benito-Gutierrez E.L."/>
            <person name="Dubchak I."/>
            <person name="Garcia-Fernandez J."/>
            <person name="Gibson-Brown J.J."/>
            <person name="Grigoriev I.V."/>
            <person name="Horton A.C."/>
            <person name="de Jong P.J."/>
            <person name="Jurka J."/>
            <person name="Kapitonov V.V."/>
            <person name="Kohara Y."/>
            <person name="Kuroki Y."/>
            <person name="Lindquist E."/>
            <person name="Lucas S."/>
            <person name="Osoegawa K."/>
            <person name="Pennacchio L.A."/>
            <person name="Salamov A.A."/>
            <person name="Satou Y."/>
            <person name="Sauka-Spengler T."/>
            <person name="Schmutz J."/>
            <person name="Shin-I T."/>
            <person name="Toyoda A."/>
            <person name="Bronner-Fraser M."/>
            <person name="Fujiyama A."/>
            <person name="Holland L.Z."/>
            <person name="Holland P.W.H."/>
            <person name="Satoh N."/>
            <person name="Rokhsar D.S."/>
        </authorList>
    </citation>
    <scope>NUCLEOTIDE SEQUENCE [LARGE SCALE GENOMIC DNA]</scope>
    <source>
        <strain evidence="10">S238N-H82</strain>
        <tissue evidence="10">Testes</tissue>
    </source>
</reference>
<evidence type="ECO:0000256" key="5">
    <source>
        <dbReference type="ARBA" id="ARBA00023157"/>
    </source>
</evidence>
<dbReference type="InterPro" id="IPR007110">
    <property type="entry name" value="Ig-like_dom"/>
</dbReference>
<feature type="domain" description="Ig-like" evidence="9">
    <location>
        <begin position="615"/>
        <end position="699"/>
    </location>
</feature>
<evidence type="ECO:0000256" key="1">
    <source>
        <dbReference type="ARBA" id="ARBA00004370"/>
    </source>
</evidence>
<dbReference type="PANTHER" id="PTHR23277">
    <property type="entry name" value="NECTIN-RELATED"/>
    <property type="match status" value="1"/>
</dbReference>
<keyword evidence="2" id="KW-0732">Signal</keyword>